<keyword evidence="2" id="KW-0472">Membrane</keyword>
<dbReference type="Proteomes" id="UP001501920">
    <property type="component" value="Chromosome 2"/>
</dbReference>
<evidence type="ECO:0000313" key="3">
    <source>
        <dbReference type="Ensembl" id="ENSPNAP00000067885.1"/>
    </source>
</evidence>
<reference evidence="3" key="3">
    <citation type="submission" date="2025-09" db="UniProtKB">
        <authorList>
            <consortium name="Ensembl"/>
        </authorList>
    </citation>
    <scope>IDENTIFICATION</scope>
</reference>
<dbReference type="Ensembl" id="ENSPNAT00000059230.1">
    <property type="protein sequence ID" value="ENSPNAP00000067885.1"/>
    <property type="gene ID" value="ENSPNAG00000030558.1"/>
</dbReference>
<organism evidence="3 4">
    <name type="scientific">Pygocentrus nattereri</name>
    <name type="common">Red-bellied piranha</name>
    <dbReference type="NCBI Taxonomy" id="42514"/>
    <lineage>
        <taxon>Eukaryota</taxon>
        <taxon>Metazoa</taxon>
        <taxon>Chordata</taxon>
        <taxon>Craniata</taxon>
        <taxon>Vertebrata</taxon>
        <taxon>Euteleostomi</taxon>
        <taxon>Actinopterygii</taxon>
        <taxon>Neopterygii</taxon>
        <taxon>Teleostei</taxon>
        <taxon>Ostariophysi</taxon>
        <taxon>Characiformes</taxon>
        <taxon>Characoidei</taxon>
        <taxon>Pygocentrus</taxon>
    </lineage>
</organism>
<accession>A0AAR2KUD1</accession>
<dbReference type="NCBIfam" id="TIGR01571">
    <property type="entry name" value="A_thal_Cys_rich"/>
    <property type="match status" value="1"/>
</dbReference>
<dbReference type="InterPro" id="IPR006461">
    <property type="entry name" value="PLAC_motif_containing"/>
</dbReference>
<dbReference type="AlphaFoldDB" id="A0AAR2KUD1"/>
<reference evidence="3 4" key="1">
    <citation type="submission" date="2020-10" db="EMBL/GenBank/DDBJ databases">
        <title>Pygocentrus nattereri (red-bellied piranha) genome, fPygNat1, primary haplotype.</title>
        <authorList>
            <person name="Myers G."/>
            <person name="Meyer A."/>
            <person name="Karagic N."/>
            <person name="Pippel M."/>
            <person name="Winkler S."/>
            <person name="Tracey A."/>
            <person name="Wood J."/>
            <person name="Formenti G."/>
            <person name="Howe K."/>
            <person name="Fedrigo O."/>
            <person name="Jarvis E.D."/>
        </authorList>
    </citation>
    <scope>NUCLEOTIDE SEQUENCE [LARGE SCALE GENOMIC DNA]</scope>
</reference>
<name>A0AAR2KUD1_PYGNA</name>
<dbReference type="GeneTree" id="ENSGT00940000163701"/>
<keyword evidence="2" id="KW-0812">Transmembrane</keyword>
<evidence type="ECO:0000256" key="2">
    <source>
        <dbReference type="SAM" id="Phobius"/>
    </source>
</evidence>
<dbReference type="PANTHER" id="PTHR15907">
    <property type="entry name" value="DUF614 FAMILY PROTEIN-RELATED"/>
    <property type="match status" value="1"/>
</dbReference>
<keyword evidence="2" id="KW-1133">Transmembrane helix</keyword>
<evidence type="ECO:0000256" key="1">
    <source>
        <dbReference type="ARBA" id="ARBA00009024"/>
    </source>
</evidence>
<protein>
    <submittedName>
        <fullName evidence="3">Plac8 onzin related protein 5</fullName>
    </submittedName>
</protein>
<dbReference type="Pfam" id="PF04749">
    <property type="entry name" value="PLAC8"/>
    <property type="match status" value="1"/>
</dbReference>
<sequence>MTPPLIVSTCPSSALVYLSPVFAPCVCWSLHCCLLVVLVVLSALLFVLVYVQLFVLFDSGFCHVCPPINLCCFSFWCLPCFACSTAKNHGECFWLPLLEFGFIPPITLSMRTSVRERYHIEGSICNDCVYSSFCCPCVWCQMSREINIRKESVKFTNRQAK</sequence>
<feature type="transmembrane region" description="Helical" evidence="2">
    <location>
        <begin position="28"/>
        <end position="51"/>
    </location>
</feature>
<reference evidence="3" key="2">
    <citation type="submission" date="2025-08" db="UniProtKB">
        <authorList>
            <consortium name="Ensembl"/>
        </authorList>
    </citation>
    <scope>IDENTIFICATION</scope>
</reference>
<comment type="similarity">
    <text evidence="1">Belongs to the cornifelin family.</text>
</comment>
<keyword evidence="4" id="KW-1185">Reference proteome</keyword>
<proteinExistence type="inferred from homology"/>
<evidence type="ECO:0000313" key="4">
    <source>
        <dbReference type="Proteomes" id="UP001501920"/>
    </source>
</evidence>